<dbReference type="AlphaFoldDB" id="A0A108U624"/>
<accession>A0A108U624</accession>
<keyword evidence="1" id="KW-0732">Signal</keyword>
<evidence type="ECO:0000313" key="2">
    <source>
        <dbReference type="EMBL" id="KWS03225.1"/>
    </source>
</evidence>
<comment type="caution">
    <text evidence="2">The sequence shown here is derived from an EMBL/GenBank/DDBJ whole genome shotgun (WGS) entry which is preliminary data.</text>
</comment>
<gene>
    <name evidence="2" type="ORF">AZ78_0771</name>
</gene>
<keyword evidence="3" id="KW-1185">Reference proteome</keyword>
<protein>
    <submittedName>
        <fullName evidence="2">Uncharacterized protein</fullName>
    </submittedName>
</protein>
<sequence length="73" mass="7695">MSKTLPIAAALLALPHLLAVAASRNDAGVHADSACSARAQRSVVPFERCRCVDPVGRDGARGAGLAMRYYSQR</sequence>
<feature type="chain" id="PRO_5007131576" evidence="1">
    <location>
        <begin position="22"/>
        <end position="73"/>
    </location>
</feature>
<reference evidence="2 3" key="1">
    <citation type="journal article" date="2014" name="Genome Announc.">
        <title>Draft Genome Sequence of Lysobacter capsici AZ78, a Bacterium Antagonistic to Plant-Pathogenic Oomycetes.</title>
        <authorList>
            <person name="Puopolo G."/>
            <person name="Sonego P."/>
            <person name="Engelen K."/>
            <person name="Pertot I."/>
        </authorList>
    </citation>
    <scope>NUCLEOTIDE SEQUENCE [LARGE SCALE GENOMIC DNA]</scope>
    <source>
        <strain evidence="2 3">AZ78</strain>
    </source>
</reference>
<feature type="signal peptide" evidence="1">
    <location>
        <begin position="1"/>
        <end position="21"/>
    </location>
</feature>
<dbReference type="EMBL" id="JAJA02000001">
    <property type="protein sequence ID" value="KWS03225.1"/>
    <property type="molecule type" value="Genomic_DNA"/>
</dbReference>
<name>A0A108U624_9GAMM</name>
<evidence type="ECO:0000256" key="1">
    <source>
        <dbReference type="SAM" id="SignalP"/>
    </source>
</evidence>
<organism evidence="2 3">
    <name type="scientific">Lysobacter capsici AZ78</name>
    <dbReference type="NCBI Taxonomy" id="1444315"/>
    <lineage>
        <taxon>Bacteria</taxon>
        <taxon>Pseudomonadati</taxon>
        <taxon>Pseudomonadota</taxon>
        <taxon>Gammaproteobacteria</taxon>
        <taxon>Lysobacterales</taxon>
        <taxon>Lysobacteraceae</taxon>
        <taxon>Lysobacter</taxon>
    </lineage>
</organism>
<dbReference type="RefSeq" id="WP_036103099.1">
    <property type="nucleotide sequence ID" value="NZ_JAJA02000001.1"/>
</dbReference>
<dbReference type="Proteomes" id="UP000023435">
    <property type="component" value="Unassembled WGS sequence"/>
</dbReference>
<proteinExistence type="predicted"/>
<evidence type="ECO:0000313" key="3">
    <source>
        <dbReference type="Proteomes" id="UP000023435"/>
    </source>
</evidence>
<dbReference type="OrthoDB" id="9910725at2"/>